<proteinExistence type="predicted"/>
<protein>
    <submittedName>
        <fullName evidence="2">Uncharacterized protein</fullName>
    </submittedName>
</protein>
<comment type="caution">
    <text evidence="2">The sequence shown here is derived from an EMBL/GenBank/DDBJ whole genome shotgun (WGS) entry which is preliminary data.</text>
</comment>
<feature type="chain" id="PRO_5042121710" evidence="1">
    <location>
        <begin position="21"/>
        <end position="392"/>
    </location>
</feature>
<dbReference type="Gene3D" id="2.120.10.30">
    <property type="entry name" value="TolB, C-terminal domain"/>
    <property type="match status" value="1"/>
</dbReference>
<dbReference type="EMBL" id="JARIHO010000003">
    <property type="protein sequence ID" value="KAJ7364038.1"/>
    <property type="molecule type" value="Genomic_DNA"/>
</dbReference>
<sequence>MKSFAWVAVLFLSIFVFSRRRPGSYLFKRDSPAFFYLHGDAESQCERKSAPDLKFCEDAAFWEIHEEATGSTRSDIIISCDPGRGEWNTVMGPLRDPGPHGVLWLLSAEKDAVPQRILKENYPPNHDFHPLGIAIWPSRGNSPSNLFVVNHARKRSVIEQFIISPKNPGVATHVRTISSAYLVSPNSIALTSPSSFYVSNDHLMTRRLPGGLGNVLPLLETFLTLPLGWVSHISLDPAAHTPILEHKFAAFGIPFANGVSISPSGSEIAIASSTTSEVRIYSRDPITNALTRTHTVPVPFCPDNLDYDAAGTLIASGHPHFPSLIKVKNDPANTKSPSWVVAINQTHNVETLFQSDGTYFSSSATGLRDATTGALVVSGLYESGVLVCRPAP</sequence>
<dbReference type="InterPro" id="IPR011042">
    <property type="entry name" value="6-blade_b-propeller_TolB-like"/>
</dbReference>
<dbReference type="InterPro" id="IPR051288">
    <property type="entry name" value="Serum_paraoxonase/arylesterase"/>
</dbReference>
<name>A0AAD7AP36_9AGAR</name>
<accession>A0AAD7AP36</accession>
<dbReference type="SUPFAM" id="SSF63829">
    <property type="entry name" value="Calcium-dependent phosphotriesterase"/>
    <property type="match status" value="1"/>
</dbReference>
<gene>
    <name evidence="2" type="ORF">DFH08DRAFT_838150</name>
</gene>
<keyword evidence="3" id="KW-1185">Reference proteome</keyword>
<dbReference type="Proteomes" id="UP001218218">
    <property type="component" value="Unassembled WGS sequence"/>
</dbReference>
<evidence type="ECO:0000256" key="1">
    <source>
        <dbReference type="SAM" id="SignalP"/>
    </source>
</evidence>
<feature type="signal peptide" evidence="1">
    <location>
        <begin position="1"/>
        <end position="20"/>
    </location>
</feature>
<organism evidence="2 3">
    <name type="scientific">Mycena albidolilacea</name>
    <dbReference type="NCBI Taxonomy" id="1033008"/>
    <lineage>
        <taxon>Eukaryota</taxon>
        <taxon>Fungi</taxon>
        <taxon>Dikarya</taxon>
        <taxon>Basidiomycota</taxon>
        <taxon>Agaricomycotina</taxon>
        <taxon>Agaricomycetes</taxon>
        <taxon>Agaricomycetidae</taxon>
        <taxon>Agaricales</taxon>
        <taxon>Marasmiineae</taxon>
        <taxon>Mycenaceae</taxon>
        <taxon>Mycena</taxon>
    </lineage>
</organism>
<evidence type="ECO:0000313" key="3">
    <source>
        <dbReference type="Proteomes" id="UP001218218"/>
    </source>
</evidence>
<dbReference type="PANTHER" id="PTHR11799:SF30">
    <property type="entry name" value="SERUM PARAOXONASE_ARYLESTERASE 2"/>
    <property type="match status" value="1"/>
</dbReference>
<dbReference type="PANTHER" id="PTHR11799">
    <property type="entry name" value="PARAOXONASE"/>
    <property type="match status" value="1"/>
</dbReference>
<dbReference type="AlphaFoldDB" id="A0AAD7AP36"/>
<reference evidence="2" key="1">
    <citation type="submission" date="2023-03" db="EMBL/GenBank/DDBJ databases">
        <title>Massive genome expansion in bonnet fungi (Mycena s.s.) driven by repeated elements and novel gene families across ecological guilds.</title>
        <authorList>
            <consortium name="Lawrence Berkeley National Laboratory"/>
            <person name="Harder C.B."/>
            <person name="Miyauchi S."/>
            <person name="Viragh M."/>
            <person name="Kuo A."/>
            <person name="Thoen E."/>
            <person name="Andreopoulos B."/>
            <person name="Lu D."/>
            <person name="Skrede I."/>
            <person name="Drula E."/>
            <person name="Henrissat B."/>
            <person name="Morin E."/>
            <person name="Kohler A."/>
            <person name="Barry K."/>
            <person name="LaButti K."/>
            <person name="Morin E."/>
            <person name="Salamov A."/>
            <person name="Lipzen A."/>
            <person name="Mereny Z."/>
            <person name="Hegedus B."/>
            <person name="Baldrian P."/>
            <person name="Stursova M."/>
            <person name="Weitz H."/>
            <person name="Taylor A."/>
            <person name="Grigoriev I.V."/>
            <person name="Nagy L.G."/>
            <person name="Martin F."/>
            <person name="Kauserud H."/>
        </authorList>
    </citation>
    <scope>NUCLEOTIDE SEQUENCE</scope>
    <source>
        <strain evidence="2">CBHHK002</strain>
    </source>
</reference>
<keyword evidence="1" id="KW-0732">Signal</keyword>
<evidence type="ECO:0000313" key="2">
    <source>
        <dbReference type="EMBL" id="KAJ7364038.1"/>
    </source>
</evidence>